<protein>
    <submittedName>
        <fullName evidence="1">Uncharacterized protein</fullName>
    </submittedName>
</protein>
<sequence>MSEHHDAVLFEIRQTVTETVNRSLRIAGPIDCDVASLHFGLGLVVCRGFLEKEMNKLWELPPPGKFPKRMKNISDKPVVRAIDFWQYKFDPKNDWYGWEELTNFFRMADGFYETGKTLNGKTKKVQAFGKQLQAGAVKNHKKKPIAPYYDLDDEGKLKLQSEALDRFTALSGELVRLAEKFLRRKKKAK</sequence>
<dbReference type="AlphaFoldDB" id="A0A3B1CU86"/>
<gene>
    <name evidence="1" type="ORF">MNBD_NITROSPINAE05-1088</name>
</gene>
<organism evidence="1">
    <name type="scientific">hydrothermal vent metagenome</name>
    <dbReference type="NCBI Taxonomy" id="652676"/>
    <lineage>
        <taxon>unclassified sequences</taxon>
        <taxon>metagenomes</taxon>
        <taxon>ecological metagenomes</taxon>
    </lineage>
</organism>
<name>A0A3B1CU86_9ZZZZ</name>
<evidence type="ECO:0000313" key="1">
    <source>
        <dbReference type="EMBL" id="VAX27548.1"/>
    </source>
</evidence>
<proteinExistence type="predicted"/>
<dbReference type="EMBL" id="UOGG01000035">
    <property type="protein sequence ID" value="VAX27548.1"/>
    <property type="molecule type" value="Genomic_DNA"/>
</dbReference>
<accession>A0A3B1CU86</accession>
<reference evidence="1" key="1">
    <citation type="submission" date="2018-06" db="EMBL/GenBank/DDBJ databases">
        <authorList>
            <person name="Zhirakovskaya E."/>
        </authorList>
    </citation>
    <scope>NUCLEOTIDE SEQUENCE</scope>
</reference>